<protein>
    <submittedName>
        <fullName evidence="10">MFS transporter</fullName>
    </submittedName>
</protein>
<dbReference type="Gene3D" id="1.20.1720.10">
    <property type="entry name" value="Multidrug resistance protein D"/>
    <property type="match status" value="1"/>
</dbReference>
<reference evidence="10 11" key="1">
    <citation type="journal article" date="2019" name="Int. J. Syst. Evol. Microbiol.">
        <title>The Global Catalogue of Microorganisms (GCM) 10K type strain sequencing project: providing services to taxonomists for standard genome sequencing and annotation.</title>
        <authorList>
            <consortium name="The Broad Institute Genomics Platform"/>
            <consortium name="The Broad Institute Genome Sequencing Center for Infectious Disease"/>
            <person name="Wu L."/>
            <person name="Ma J."/>
        </authorList>
    </citation>
    <scope>NUCLEOTIDE SEQUENCE [LARGE SCALE GENOMIC DNA]</scope>
    <source>
        <strain evidence="10 11">JCM 10425</strain>
    </source>
</reference>
<feature type="transmembrane region" description="Helical" evidence="8">
    <location>
        <begin position="446"/>
        <end position="468"/>
    </location>
</feature>
<feature type="transmembrane region" description="Helical" evidence="8">
    <location>
        <begin position="341"/>
        <end position="360"/>
    </location>
</feature>
<dbReference type="InterPro" id="IPR036259">
    <property type="entry name" value="MFS_trans_sf"/>
</dbReference>
<dbReference type="Pfam" id="PF07690">
    <property type="entry name" value="MFS_1"/>
    <property type="match status" value="1"/>
</dbReference>
<accession>A0ABN0U5H2</accession>
<evidence type="ECO:0000256" key="6">
    <source>
        <dbReference type="ARBA" id="ARBA00023136"/>
    </source>
</evidence>
<dbReference type="PANTHER" id="PTHR42718">
    <property type="entry name" value="MAJOR FACILITATOR SUPERFAMILY MULTIDRUG TRANSPORTER MFSC"/>
    <property type="match status" value="1"/>
</dbReference>
<feature type="transmembrane region" description="Helical" evidence="8">
    <location>
        <begin position="372"/>
        <end position="395"/>
    </location>
</feature>
<dbReference type="InterPro" id="IPR004638">
    <property type="entry name" value="EmrB-like"/>
</dbReference>
<evidence type="ECO:0000256" key="2">
    <source>
        <dbReference type="ARBA" id="ARBA00022448"/>
    </source>
</evidence>
<feature type="region of interest" description="Disordered" evidence="7">
    <location>
        <begin position="473"/>
        <end position="496"/>
    </location>
</feature>
<feature type="transmembrane region" description="Helical" evidence="8">
    <location>
        <begin position="275"/>
        <end position="300"/>
    </location>
</feature>
<gene>
    <name evidence="10" type="ORF">GCM10009539_25900</name>
</gene>
<dbReference type="InterPro" id="IPR020846">
    <property type="entry name" value="MFS_dom"/>
</dbReference>
<evidence type="ECO:0000256" key="5">
    <source>
        <dbReference type="ARBA" id="ARBA00022989"/>
    </source>
</evidence>
<feature type="transmembrane region" description="Helical" evidence="8">
    <location>
        <begin position="416"/>
        <end position="434"/>
    </location>
</feature>
<feature type="transmembrane region" description="Helical" evidence="8">
    <location>
        <begin position="233"/>
        <end position="254"/>
    </location>
</feature>
<dbReference type="PANTHER" id="PTHR42718:SF39">
    <property type="entry name" value="ACTINORHODIN TRANSPORTER-RELATED"/>
    <property type="match status" value="1"/>
</dbReference>
<dbReference type="Proteomes" id="UP001500967">
    <property type="component" value="Unassembled WGS sequence"/>
</dbReference>
<keyword evidence="5 8" id="KW-1133">Transmembrane helix</keyword>
<dbReference type="Gene3D" id="1.20.1250.20">
    <property type="entry name" value="MFS general substrate transporter like domains"/>
    <property type="match status" value="1"/>
</dbReference>
<dbReference type="CDD" id="cd17321">
    <property type="entry name" value="MFS_MMR_MDR_like"/>
    <property type="match status" value="1"/>
</dbReference>
<feature type="transmembrane region" description="Helical" evidence="8">
    <location>
        <begin position="12"/>
        <end position="39"/>
    </location>
</feature>
<dbReference type="RefSeq" id="WP_344649015.1">
    <property type="nucleotide sequence ID" value="NZ_BAAAGX010000009.1"/>
</dbReference>
<evidence type="ECO:0000313" key="11">
    <source>
        <dbReference type="Proteomes" id="UP001500967"/>
    </source>
</evidence>
<feature type="transmembrane region" description="Helical" evidence="8">
    <location>
        <begin position="204"/>
        <end position="221"/>
    </location>
</feature>
<feature type="transmembrane region" description="Helical" evidence="8">
    <location>
        <begin position="173"/>
        <end position="192"/>
    </location>
</feature>
<evidence type="ECO:0000256" key="4">
    <source>
        <dbReference type="ARBA" id="ARBA00022692"/>
    </source>
</evidence>
<keyword evidence="3" id="KW-1003">Cell membrane</keyword>
<evidence type="ECO:0000256" key="1">
    <source>
        <dbReference type="ARBA" id="ARBA00004651"/>
    </source>
</evidence>
<dbReference type="PROSITE" id="PS50850">
    <property type="entry name" value="MFS"/>
    <property type="match status" value="1"/>
</dbReference>
<feature type="domain" description="Major facilitator superfamily (MFS) profile" evidence="9">
    <location>
        <begin position="15"/>
        <end position="473"/>
    </location>
</feature>
<dbReference type="SUPFAM" id="SSF103473">
    <property type="entry name" value="MFS general substrate transporter"/>
    <property type="match status" value="2"/>
</dbReference>
<comment type="subcellular location">
    <subcellularLocation>
        <location evidence="1">Cell membrane</location>
        <topology evidence="1">Multi-pass membrane protein</topology>
    </subcellularLocation>
</comment>
<keyword evidence="2" id="KW-0813">Transport</keyword>
<evidence type="ECO:0000256" key="7">
    <source>
        <dbReference type="SAM" id="MobiDB-lite"/>
    </source>
</evidence>
<feature type="transmembrane region" description="Helical" evidence="8">
    <location>
        <begin position="106"/>
        <end position="127"/>
    </location>
</feature>
<name>A0ABN0U5H2_9ACTN</name>
<keyword evidence="11" id="KW-1185">Reference proteome</keyword>
<feature type="transmembrane region" description="Helical" evidence="8">
    <location>
        <begin position="139"/>
        <end position="161"/>
    </location>
</feature>
<dbReference type="InterPro" id="IPR011701">
    <property type="entry name" value="MFS"/>
</dbReference>
<dbReference type="NCBIfam" id="TIGR00711">
    <property type="entry name" value="efflux_EmrB"/>
    <property type="match status" value="1"/>
</dbReference>
<feature type="transmembrane region" description="Helical" evidence="8">
    <location>
        <begin position="81"/>
        <end position="100"/>
    </location>
</feature>
<feature type="transmembrane region" description="Helical" evidence="8">
    <location>
        <begin position="315"/>
        <end position="334"/>
    </location>
</feature>
<evidence type="ECO:0000256" key="3">
    <source>
        <dbReference type="ARBA" id="ARBA00022475"/>
    </source>
</evidence>
<comment type="caution">
    <text evidence="10">The sequence shown here is derived from an EMBL/GenBank/DDBJ whole genome shotgun (WGS) entry which is preliminary data.</text>
</comment>
<keyword evidence="4 8" id="KW-0812">Transmembrane</keyword>
<sequence>MTTTYRAGGRRAWAVLAIVLVAEVMDLLDTTIVGVASPAIRADLGGTYSTIQWIAAGYTLAFAVGLITAARLGDLYGRKRLFVIGVAGFTLSSAACALAISPGMLIGFRIVQGVFAALLIPQGFGLVRAAFPPEQLGTAFALFGPVMGLSAVAGPVLGGALVDGDLFDTGWRMIFLINLPLGLIALVGAVVLLREDRSPDAGGLDPIGTGLATAGAFLLVYPLVQGNELDWPAWIFGCLTLGAALFVALGWHLVRRSRSGRAPLVMPSLFGKRSFSSALVVGVLFFAGMSGLMLALTLYLQIGLGFSALRAGLTFGPWPLGIAVGAGIAMGALVPRFGRSVIVGSALLTAGGIAGVWFTLQLTGPSVSSLDFAPALFVSGLGMGGVVAPFFDIALGDVGDDEVGSASGLLNAVQQLGGALGVAVLTSVFVSLLGDLPPTPEIYTEAAQKLLLLDAGLLVLLAGLSFLLPPRARPESAVPDTAPDLESAVAPASAKA</sequence>
<organism evidence="10 11">
    <name type="scientific">Cryptosporangium japonicum</name>
    <dbReference type="NCBI Taxonomy" id="80872"/>
    <lineage>
        <taxon>Bacteria</taxon>
        <taxon>Bacillati</taxon>
        <taxon>Actinomycetota</taxon>
        <taxon>Actinomycetes</taxon>
        <taxon>Cryptosporangiales</taxon>
        <taxon>Cryptosporangiaceae</taxon>
        <taxon>Cryptosporangium</taxon>
    </lineage>
</organism>
<dbReference type="EMBL" id="BAAAGX010000009">
    <property type="protein sequence ID" value="GAA0239397.1"/>
    <property type="molecule type" value="Genomic_DNA"/>
</dbReference>
<feature type="transmembrane region" description="Helical" evidence="8">
    <location>
        <begin position="51"/>
        <end position="69"/>
    </location>
</feature>
<keyword evidence="6 8" id="KW-0472">Membrane</keyword>
<evidence type="ECO:0000256" key="8">
    <source>
        <dbReference type="SAM" id="Phobius"/>
    </source>
</evidence>
<proteinExistence type="predicted"/>
<evidence type="ECO:0000259" key="9">
    <source>
        <dbReference type="PROSITE" id="PS50850"/>
    </source>
</evidence>
<evidence type="ECO:0000313" key="10">
    <source>
        <dbReference type="EMBL" id="GAA0239397.1"/>
    </source>
</evidence>